<evidence type="ECO:0000256" key="3">
    <source>
        <dbReference type="ARBA" id="ARBA00022898"/>
    </source>
</evidence>
<sequence length="366" mass="39646">MRERGCSEEELFSFLSSTRREDLGYHNILSSMCTVPHPIAERVHAMFIETNLGDPGLFPGTASLEDLLVERIGALLHHPGAGGYATSGGTESNIQALRIAKKRKDVASPNVVVPASAHFSFEKACDILSLEMRTVPVDANYRMDVDALDGLVDANTACIVGIVGTTEYGMVDPIDRLSEVAEEQDTFLHVDAAFGGMVVPFLPDPAPFDFLLPGVDSISIDPHKMGMSTIPAGCLLTRDVRMFNCLNVDTPYLTVKQECTLAGTRSGASVAAALAVLEYLGMDGMRSIVAGCMENTRRLVEGMETFGCPRAVTPDVNVATFVCDASPPGWRVSRTRNGHMRIVCMPHVHRDVIEAFLRDMGELNAQ</sequence>
<dbReference type="InterPro" id="IPR050477">
    <property type="entry name" value="GrpII_AminoAcid_Decarb"/>
</dbReference>
<keyword evidence="2 6" id="KW-0210">Decarboxylase</keyword>
<keyword evidence="3 6" id="KW-0663">Pyridoxal phosphate</keyword>
<dbReference type="EC" id="4.1.1.25" evidence="6"/>
<dbReference type="Gene3D" id="3.90.1150.10">
    <property type="entry name" value="Aspartate Aminotransferase, domain 1"/>
    <property type="match status" value="1"/>
</dbReference>
<gene>
    <name evidence="6 7" type="primary">mfnA</name>
    <name evidence="7" type="ORF">FGU65_12130</name>
</gene>
<evidence type="ECO:0000256" key="1">
    <source>
        <dbReference type="ARBA" id="ARBA00001933"/>
    </source>
</evidence>
<reference evidence="7" key="1">
    <citation type="submission" date="2019-05" db="EMBL/GenBank/DDBJ databases">
        <title>Methanoculleus sp. FWC-SCC1, a methanogenic archaeon isolated from deep marine cold seep.</title>
        <authorList>
            <person name="Chen Y.-W."/>
            <person name="Chen S.-C."/>
            <person name="Teng N.-H."/>
            <person name="Lai M.-C."/>
        </authorList>
    </citation>
    <scope>NUCLEOTIDE SEQUENCE</scope>
    <source>
        <strain evidence="7">FWC-SCC1</strain>
    </source>
</reference>
<dbReference type="InterPro" id="IPR015424">
    <property type="entry name" value="PyrdxlP-dep_Trfase"/>
</dbReference>
<comment type="pathway">
    <text evidence="6">Cofactor biosynthesis; coenzyme A biosynthesis.</text>
</comment>
<evidence type="ECO:0000313" key="8">
    <source>
        <dbReference type="Proteomes" id="UP001168338"/>
    </source>
</evidence>
<dbReference type="InterPro" id="IPR015421">
    <property type="entry name" value="PyrdxlP-dep_Trfase_major"/>
</dbReference>
<dbReference type="InterPro" id="IPR015422">
    <property type="entry name" value="PyrdxlP-dep_Trfase_small"/>
</dbReference>
<dbReference type="RefSeq" id="WP_301664793.1">
    <property type="nucleotide sequence ID" value="NZ_VCYH01000008.1"/>
</dbReference>
<dbReference type="PROSITE" id="PS00392">
    <property type="entry name" value="DDC_GAD_HDC_YDC"/>
    <property type="match status" value="1"/>
</dbReference>
<dbReference type="PANTHER" id="PTHR42735:SF6">
    <property type="entry name" value="SPHINGOSINE-1-PHOSPHATE LYASE 1"/>
    <property type="match status" value="1"/>
</dbReference>
<dbReference type="InterPro" id="IPR020931">
    <property type="entry name" value="MfnA"/>
</dbReference>
<comment type="similarity">
    <text evidence="6">Belongs to the group II decarboxylase family. MfnA subfamily.</text>
</comment>
<accession>A0ABT8MCG7</accession>
<evidence type="ECO:0000256" key="4">
    <source>
        <dbReference type="ARBA" id="ARBA00023239"/>
    </source>
</evidence>
<comment type="pathway">
    <text evidence="6">Cofactor biosynthesis; methanofuran biosynthesis.</text>
</comment>
<comment type="caution">
    <text evidence="7">The sequence shown here is derived from an EMBL/GenBank/DDBJ whole genome shotgun (WGS) entry which is preliminary data.</text>
</comment>
<dbReference type="Proteomes" id="UP001168338">
    <property type="component" value="Unassembled WGS sequence"/>
</dbReference>
<comment type="catalytic activity">
    <reaction evidence="6">
        <text>L-tyrosine + H(+) = tyramine + CO2</text>
        <dbReference type="Rhea" id="RHEA:14345"/>
        <dbReference type="ChEBI" id="CHEBI:15378"/>
        <dbReference type="ChEBI" id="CHEBI:16526"/>
        <dbReference type="ChEBI" id="CHEBI:58315"/>
        <dbReference type="ChEBI" id="CHEBI:327995"/>
        <dbReference type="EC" id="4.1.1.25"/>
    </reaction>
</comment>
<dbReference type="SUPFAM" id="SSF53383">
    <property type="entry name" value="PLP-dependent transferases"/>
    <property type="match status" value="1"/>
</dbReference>
<dbReference type="Gene3D" id="3.40.640.10">
    <property type="entry name" value="Type I PLP-dependent aspartate aminotransferase-like (Major domain)"/>
    <property type="match status" value="1"/>
</dbReference>
<comment type="cofactor">
    <cofactor evidence="1 6">
        <name>pyridoxal 5'-phosphate</name>
        <dbReference type="ChEBI" id="CHEBI:597326"/>
    </cofactor>
</comment>
<dbReference type="HAMAP" id="MF_01610">
    <property type="entry name" value="MfnA_decarbox"/>
    <property type="match status" value="1"/>
</dbReference>
<evidence type="ECO:0000256" key="6">
    <source>
        <dbReference type="HAMAP-Rule" id="MF_01610"/>
    </source>
</evidence>
<evidence type="ECO:0000256" key="2">
    <source>
        <dbReference type="ARBA" id="ARBA00022793"/>
    </source>
</evidence>
<feature type="modified residue" description="N6-(pyridoxal phosphate)lysine" evidence="6">
    <location>
        <position position="224"/>
    </location>
</feature>
<dbReference type="InterPro" id="IPR002129">
    <property type="entry name" value="PyrdxlP-dep_de-COase"/>
</dbReference>
<keyword evidence="4 6" id="KW-0456">Lyase</keyword>
<proteinExistence type="inferred from homology"/>
<dbReference type="InterPro" id="IPR021115">
    <property type="entry name" value="Pyridoxal-P_BS"/>
</dbReference>
<dbReference type="NCBIfam" id="TIGR03812">
    <property type="entry name" value="tyr_de_CO2_Arch"/>
    <property type="match status" value="1"/>
</dbReference>
<evidence type="ECO:0000313" key="7">
    <source>
        <dbReference type="EMBL" id="MDN7025629.1"/>
    </source>
</evidence>
<comment type="catalytic activity">
    <reaction evidence="6">
        <text>L-aspartate + H(+) = beta-alanine + CO2</text>
        <dbReference type="Rhea" id="RHEA:19497"/>
        <dbReference type="ChEBI" id="CHEBI:15378"/>
        <dbReference type="ChEBI" id="CHEBI:16526"/>
        <dbReference type="ChEBI" id="CHEBI:29991"/>
        <dbReference type="ChEBI" id="CHEBI:57966"/>
        <dbReference type="EC" id="4.1.1.11"/>
    </reaction>
</comment>
<keyword evidence="8" id="KW-1185">Reference proteome</keyword>
<name>A0ABT8MCG7_9EURY</name>
<comment type="similarity">
    <text evidence="5">Belongs to the group II decarboxylase family. Sphingosine-1-phosphate lyase subfamily.</text>
</comment>
<comment type="function">
    <text evidence="6">Catalyzes the decarboxylation of L-tyrosine to produce tyramine for methanofuran biosynthesis. Can also catalyze the decarboxylation of L-aspartate to produce beta-alanine for coenzyme A (CoA) biosynthesis.</text>
</comment>
<dbReference type="PANTHER" id="PTHR42735">
    <property type="match status" value="1"/>
</dbReference>
<dbReference type="EMBL" id="VCYH01000008">
    <property type="protein sequence ID" value="MDN7025629.1"/>
    <property type="molecule type" value="Genomic_DNA"/>
</dbReference>
<dbReference type="EC" id="4.1.1.11" evidence="6"/>
<dbReference type="Pfam" id="PF00282">
    <property type="entry name" value="Pyridoxal_deC"/>
    <property type="match status" value="1"/>
</dbReference>
<protein>
    <recommendedName>
        <fullName evidence="6">Probable L-tyrosine/L-aspartate decarboxylase</fullName>
        <shortName evidence="6">TDC/ADC</shortName>
        <ecNumber evidence="6">4.1.1.11</ecNumber>
        <ecNumber evidence="6">4.1.1.25</ecNumber>
    </recommendedName>
</protein>
<organism evidence="7 8">
    <name type="scientific">Methanoculleus frigidifontis</name>
    <dbReference type="NCBI Taxonomy" id="2584085"/>
    <lineage>
        <taxon>Archaea</taxon>
        <taxon>Methanobacteriati</taxon>
        <taxon>Methanobacteriota</taxon>
        <taxon>Stenosarchaea group</taxon>
        <taxon>Methanomicrobia</taxon>
        <taxon>Methanomicrobiales</taxon>
        <taxon>Methanomicrobiaceae</taxon>
        <taxon>Methanoculleus</taxon>
    </lineage>
</organism>
<dbReference type="GO" id="GO:0004837">
    <property type="term" value="F:tyrosine decarboxylase activity"/>
    <property type="evidence" value="ECO:0007669"/>
    <property type="project" value="UniProtKB-EC"/>
</dbReference>
<evidence type="ECO:0000256" key="5">
    <source>
        <dbReference type="ARBA" id="ARBA00038302"/>
    </source>
</evidence>